<sequence>MEDTQGKCSSRLANCTTEPRWQRKQKVKYASDLWDALTHCTEPKGNEQVVQFLNKQVTEQSATSEAAKPTQLEVAPAPTASGPRYIDEFEKDADQGLYHLSGHDESGMPIRHPSWKAEWILSLTGEQGENDDEPVYYWQVFQNEEDAKTVLRSESKEHDFRDPEAKDNTLVFRFKAKYRMGKAAFDENGQYKVAHYTPPLYYFNYAEHALLGDNLDLQWPNDEKTKGSGILNLKNGNKLTYGQINALGGDFFATLDPICLGATFEEQCSRFQKAYNTLGHDEIAVVEARAIVENRQKELDAAKDAAASG</sequence>
<accession>A0ABR0KH15</accession>
<keyword evidence="2" id="KW-1185">Reference proteome</keyword>
<protein>
    <submittedName>
        <fullName evidence="1">Uncharacterized protein</fullName>
    </submittedName>
</protein>
<comment type="caution">
    <text evidence="1">The sequence shown here is derived from an EMBL/GenBank/DDBJ whole genome shotgun (WGS) entry which is preliminary data.</text>
</comment>
<dbReference type="EMBL" id="JAVRRG010000024">
    <property type="protein sequence ID" value="KAK5096095.1"/>
    <property type="molecule type" value="Genomic_DNA"/>
</dbReference>
<evidence type="ECO:0000313" key="1">
    <source>
        <dbReference type="EMBL" id="KAK5096095.1"/>
    </source>
</evidence>
<dbReference type="Proteomes" id="UP001345013">
    <property type="component" value="Unassembled WGS sequence"/>
</dbReference>
<name>A0ABR0KH15_9EURO</name>
<proteinExistence type="predicted"/>
<organism evidence="1 2">
    <name type="scientific">Lithohypha guttulata</name>
    <dbReference type="NCBI Taxonomy" id="1690604"/>
    <lineage>
        <taxon>Eukaryota</taxon>
        <taxon>Fungi</taxon>
        <taxon>Dikarya</taxon>
        <taxon>Ascomycota</taxon>
        <taxon>Pezizomycotina</taxon>
        <taxon>Eurotiomycetes</taxon>
        <taxon>Chaetothyriomycetidae</taxon>
        <taxon>Chaetothyriales</taxon>
        <taxon>Trichomeriaceae</taxon>
        <taxon>Lithohypha</taxon>
    </lineage>
</organism>
<reference evidence="1 2" key="1">
    <citation type="submission" date="2023-08" db="EMBL/GenBank/DDBJ databases">
        <title>Black Yeasts Isolated from many extreme environments.</title>
        <authorList>
            <person name="Coleine C."/>
            <person name="Stajich J.E."/>
            <person name="Selbmann L."/>
        </authorList>
    </citation>
    <scope>NUCLEOTIDE SEQUENCE [LARGE SCALE GENOMIC DNA]</scope>
    <source>
        <strain evidence="1 2">CCFEE 5885</strain>
    </source>
</reference>
<evidence type="ECO:0000313" key="2">
    <source>
        <dbReference type="Proteomes" id="UP001345013"/>
    </source>
</evidence>
<gene>
    <name evidence="1" type="ORF">LTR24_002795</name>
</gene>